<evidence type="ECO:0000256" key="4">
    <source>
        <dbReference type="ARBA" id="ARBA00022692"/>
    </source>
</evidence>
<gene>
    <name evidence="8" type="ORF">GCM10008096_15290</name>
</gene>
<keyword evidence="9" id="KW-1185">Reference proteome</keyword>
<dbReference type="RefSeq" id="WP_189349562.1">
    <property type="nucleotide sequence ID" value="NZ_BMXK01000006.1"/>
</dbReference>
<evidence type="ECO:0000313" key="9">
    <source>
        <dbReference type="Proteomes" id="UP000642819"/>
    </source>
</evidence>
<feature type="transmembrane region" description="Helical" evidence="7">
    <location>
        <begin position="79"/>
        <end position="103"/>
    </location>
</feature>
<feature type="transmembrane region" description="Helical" evidence="7">
    <location>
        <begin position="12"/>
        <end position="29"/>
    </location>
</feature>
<feature type="transmembrane region" description="Helical" evidence="7">
    <location>
        <begin position="49"/>
        <end position="72"/>
    </location>
</feature>
<keyword evidence="5 7" id="KW-1133">Transmembrane helix</keyword>
<dbReference type="InterPro" id="IPR032808">
    <property type="entry name" value="DoxX"/>
</dbReference>
<feature type="transmembrane region" description="Helical" evidence="7">
    <location>
        <begin position="109"/>
        <end position="130"/>
    </location>
</feature>
<keyword evidence="6 7" id="KW-0472">Membrane</keyword>
<evidence type="ECO:0008006" key="10">
    <source>
        <dbReference type="Google" id="ProtNLM"/>
    </source>
</evidence>
<evidence type="ECO:0000256" key="5">
    <source>
        <dbReference type="ARBA" id="ARBA00022989"/>
    </source>
</evidence>
<evidence type="ECO:0000256" key="7">
    <source>
        <dbReference type="SAM" id="Phobius"/>
    </source>
</evidence>
<comment type="similarity">
    <text evidence="2">Belongs to the DoxX family.</text>
</comment>
<reference evidence="9" key="1">
    <citation type="journal article" date="2019" name="Int. J. Syst. Evol. Microbiol.">
        <title>The Global Catalogue of Microorganisms (GCM) 10K type strain sequencing project: providing services to taxonomists for standard genome sequencing and annotation.</title>
        <authorList>
            <consortium name="The Broad Institute Genomics Platform"/>
            <consortium name="The Broad Institute Genome Sequencing Center for Infectious Disease"/>
            <person name="Wu L."/>
            <person name="Ma J."/>
        </authorList>
    </citation>
    <scope>NUCLEOTIDE SEQUENCE [LARGE SCALE GENOMIC DNA]</scope>
    <source>
        <strain evidence="9">KCTC 19466</strain>
    </source>
</reference>
<name>A0ABQ3GGV1_9MICC</name>
<dbReference type="PANTHER" id="PTHR33452">
    <property type="entry name" value="OXIDOREDUCTASE CATD-RELATED"/>
    <property type="match status" value="1"/>
</dbReference>
<evidence type="ECO:0000256" key="6">
    <source>
        <dbReference type="ARBA" id="ARBA00023136"/>
    </source>
</evidence>
<evidence type="ECO:0000256" key="3">
    <source>
        <dbReference type="ARBA" id="ARBA00022475"/>
    </source>
</evidence>
<organism evidence="8 9">
    <name type="scientific">Zhihengliuella salsuginis</name>
    <dbReference type="NCBI Taxonomy" id="578222"/>
    <lineage>
        <taxon>Bacteria</taxon>
        <taxon>Bacillati</taxon>
        <taxon>Actinomycetota</taxon>
        <taxon>Actinomycetes</taxon>
        <taxon>Micrococcales</taxon>
        <taxon>Micrococcaceae</taxon>
        <taxon>Zhihengliuella</taxon>
    </lineage>
</organism>
<comment type="subcellular location">
    <subcellularLocation>
        <location evidence="1">Cell membrane</location>
        <topology evidence="1">Multi-pass membrane protein</topology>
    </subcellularLocation>
</comment>
<evidence type="ECO:0000256" key="1">
    <source>
        <dbReference type="ARBA" id="ARBA00004651"/>
    </source>
</evidence>
<dbReference type="Pfam" id="PF07681">
    <property type="entry name" value="DoxX"/>
    <property type="match status" value="1"/>
</dbReference>
<protein>
    <recommendedName>
        <fullName evidence="10">Oxidoreductase</fullName>
    </recommendedName>
</protein>
<dbReference type="InterPro" id="IPR051907">
    <property type="entry name" value="DoxX-like_oxidoreductase"/>
</dbReference>
<sequence length="146" mass="14599">MNTSASTASAAARLIIRVAFGFLFLAHGWQKFNEFTIPGTVGAFTDMGVPAAAAVAPVIASLELAGGALLILGLLTRPVAILLTVNMAAAIILVHAGAGVFVANGGYELVLALGAATLALFLVGPGRISLDAALFGSRKGALAKLA</sequence>
<proteinExistence type="inferred from homology"/>
<dbReference type="Proteomes" id="UP000642819">
    <property type="component" value="Unassembled WGS sequence"/>
</dbReference>
<evidence type="ECO:0000256" key="2">
    <source>
        <dbReference type="ARBA" id="ARBA00006679"/>
    </source>
</evidence>
<keyword evidence="3" id="KW-1003">Cell membrane</keyword>
<dbReference type="EMBL" id="BMXK01000006">
    <property type="protein sequence ID" value="GHD05911.1"/>
    <property type="molecule type" value="Genomic_DNA"/>
</dbReference>
<keyword evidence="4 7" id="KW-0812">Transmembrane</keyword>
<evidence type="ECO:0000313" key="8">
    <source>
        <dbReference type="EMBL" id="GHD05911.1"/>
    </source>
</evidence>
<accession>A0ABQ3GGV1</accession>
<dbReference type="PANTHER" id="PTHR33452:SF1">
    <property type="entry name" value="INNER MEMBRANE PROTEIN YPHA-RELATED"/>
    <property type="match status" value="1"/>
</dbReference>
<comment type="caution">
    <text evidence="8">The sequence shown here is derived from an EMBL/GenBank/DDBJ whole genome shotgun (WGS) entry which is preliminary data.</text>
</comment>